<dbReference type="InterPro" id="IPR001478">
    <property type="entry name" value="PDZ"/>
</dbReference>
<dbReference type="Gene3D" id="2.30.42.10">
    <property type="match status" value="1"/>
</dbReference>
<evidence type="ECO:0000313" key="3">
    <source>
        <dbReference type="Proteomes" id="UP000267096"/>
    </source>
</evidence>
<name>A0A0M3JE53_ANISI</name>
<evidence type="ECO:0000313" key="4">
    <source>
        <dbReference type="WBParaSite" id="ASIM_0000589501-mRNA-1"/>
    </source>
</evidence>
<dbReference type="WBParaSite" id="ASIM_0000589501-mRNA-1">
    <property type="protein sequence ID" value="ASIM_0000589501-mRNA-1"/>
    <property type="gene ID" value="ASIM_0000589501"/>
</dbReference>
<dbReference type="OrthoDB" id="6022242at2759"/>
<proteinExistence type="predicted"/>
<protein>
    <submittedName>
        <fullName evidence="4">PDZ domain-containing protein</fullName>
    </submittedName>
</protein>
<feature type="domain" description="PDZ" evidence="1">
    <location>
        <begin position="40"/>
        <end position="111"/>
    </location>
</feature>
<dbReference type="CDD" id="cd06670">
    <property type="entry name" value="PDZ6_MUPP1-like"/>
    <property type="match status" value="1"/>
</dbReference>
<dbReference type="InterPro" id="IPR036034">
    <property type="entry name" value="PDZ_sf"/>
</dbReference>
<organism evidence="4">
    <name type="scientific">Anisakis simplex</name>
    <name type="common">Herring worm</name>
    <dbReference type="NCBI Taxonomy" id="6269"/>
    <lineage>
        <taxon>Eukaryota</taxon>
        <taxon>Metazoa</taxon>
        <taxon>Ecdysozoa</taxon>
        <taxon>Nematoda</taxon>
        <taxon>Chromadorea</taxon>
        <taxon>Rhabditida</taxon>
        <taxon>Spirurina</taxon>
        <taxon>Ascaridomorpha</taxon>
        <taxon>Ascaridoidea</taxon>
        <taxon>Anisakidae</taxon>
        <taxon>Anisakis</taxon>
        <taxon>Anisakis simplex complex</taxon>
    </lineage>
</organism>
<evidence type="ECO:0000313" key="2">
    <source>
        <dbReference type="EMBL" id="VDK25919.1"/>
    </source>
</evidence>
<accession>A0A0M3JE53</accession>
<dbReference type="Pfam" id="PF00595">
    <property type="entry name" value="PDZ"/>
    <property type="match status" value="1"/>
</dbReference>
<reference evidence="2 3" key="2">
    <citation type="submission" date="2018-11" db="EMBL/GenBank/DDBJ databases">
        <authorList>
            <consortium name="Pathogen Informatics"/>
        </authorList>
    </citation>
    <scope>NUCLEOTIDE SEQUENCE [LARGE SCALE GENOMIC DNA]</scope>
</reference>
<dbReference type="EMBL" id="UYRR01011414">
    <property type="protein sequence ID" value="VDK25919.1"/>
    <property type="molecule type" value="Genomic_DNA"/>
</dbReference>
<dbReference type="Proteomes" id="UP000267096">
    <property type="component" value="Unassembled WGS sequence"/>
</dbReference>
<reference evidence="4" key="1">
    <citation type="submission" date="2017-02" db="UniProtKB">
        <authorList>
            <consortium name="WormBaseParasite"/>
        </authorList>
    </citation>
    <scope>IDENTIFICATION</scope>
</reference>
<dbReference type="AlphaFoldDB" id="A0A0M3JE53"/>
<dbReference type="PROSITE" id="PS50106">
    <property type="entry name" value="PDZ"/>
    <property type="match status" value="1"/>
</dbReference>
<dbReference type="SMART" id="SM00228">
    <property type="entry name" value="PDZ"/>
    <property type="match status" value="1"/>
</dbReference>
<sequence length="152" mass="16614">MISWSPCSTRSISPSCASPLQLRGSWAYDVIYLPGNLERAIKIMKGPLALGLVLDAEADKGVNGCVVKSVCSRKAVAQDGRIQVGDYIVKINNEGMRNITNSQARAILKRTNLIGTQCNVVYITSSDAKLWKERFHHADSEAQSPVINRLSP</sequence>
<gene>
    <name evidence="2" type="ORF">ASIM_LOCUS5688</name>
</gene>
<evidence type="ECO:0000259" key="1">
    <source>
        <dbReference type="PROSITE" id="PS50106"/>
    </source>
</evidence>
<dbReference type="SUPFAM" id="SSF50156">
    <property type="entry name" value="PDZ domain-like"/>
    <property type="match status" value="1"/>
</dbReference>
<keyword evidence="3" id="KW-1185">Reference proteome</keyword>